<protein>
    <recommendedName>
        <fullName evidence="17">ATP synthase subunit beta, chloroplastic</fullName>
        <ecNumber evidence="17">7.1.2.2</ecNumber>
    </recommendedName>
    <alternativeName>
        <fullName evidence="17">ATP synthase F1 sector subunit beta</fullName>
    </alternativeName>
    <alternativeName>
        <fullName evidence="17">F-ATPase subunit beta</fullName>
    </alternativeName>
</protein>
<feature type="domain" description="AAA+ ATPase" evidence="19">
    <location>
        <begin position="164"/>
        <end position="343"/>
    </location>
</feature>
<keyword evidence="13 17" id="KW-0139">CF(1)</keyword>
<dbReference type="InterPro" id="IPR027417">
    <property type="entry name" value="P-loop_NTPase"/>
</dbReference>
<comment type="function">
    <text evidence="15 17">Produces ATP from ADP in the presence of a proton gradient across the membrane. The catalytic sites are hosted primarily by the beta subunits.</text>
</comment>
<accession>A0A6B9VX95</accession>
<dbReference type="FunFam" id="2.40.10.170:FF:000002">
    <property type="entry name" value="ATP synthase subunit beta, chloroplastic"/>
    <property type="match status" value="1"/>
</dbReference>
<gene>
    <name evidence="17 20" type="primary">atpB</name>
</gene>
<evidence type="ECO:0000256" key="13">
    <source>
        <dbReference type="ARBA" id="ARBA00023196"/>
    </source>
</evidence>
<dbReference type="Gene3D" id="2.40.10.170">
    <property type="match status" value="1"/>
</dbReference>
<dbReference type="InterPro" id="IPR024034">
    <property type="entry name" value="ATPase_F1/V1_b/a_C"/>
</dbReference>
<keyword evidence="11 17" id="KW-0793">Thylakoid</keyword>
<dbReference type="FunFam" id="3.40.50.300:FF:004189">
    <property type="entry name" value="AGAP012081-PA"/>
    <property type="match status" value="1"/>
</dbReference>
<dbReference type="InterPro" id="IPR003593">
    <property type="entry name" value="AAA+_ATPase"/>
</dbReference>
<evidence type="ECO:0000256" key="18">
    <source>
        <dbReference type="RuleBase" id="RU003553"/>
    </source>
</evidence>
<comment type="subunit">
    <text evidence="17 18">F-type ATPases have 2 components, CF(1) - the catalytic core - and CF(0) - the membrane proton channel. CF(1) has five subunits: alpha(3), beta(3), gamma(1), delta(1), epsilon(1). CF(0) has four main subunits: a(1), b(1), b'(1) and c(9-12).</text>
</comment>
<dbReference type="GO" id="GO:0042776">
    <property type="term" value="P:proton motive force-driven mitochondrial ATP synthesis"/>
    <property type="evidence" value="ECO:0007669"/>
    <property type="project" value="TreeGrafter"/>
</dbReference>
<dbReference type="GeneID" id="43964165"/>
<evidence type="ECO:0000256" key="14">
    <source>
        <dbReference type="ARBA" id="ARBA00023310"/>
    </source>
</evidence>
<evidence type="ECO:0000256" key="2">
    <source>
        <dbReference type="ARBA" id="ARBA00008936"/>
    </source>
</evidence>
<comment type="similarity">
    <text evidence="2 17">Belongs to the ATPase alpha/beta chains family.</text>
</comment>
<evidence type="ECO:0000256" key="9">
    <source>
        <dbReference type="ARBA" id="ARBA00022967"/>
    </source>
</evidence>
<dbReference type="EMBL" id="MK820611">
    <property type="protein sequence ID" value="QHQ72852.1"/>
    <property type="molecule type" value="Genomic_DNA"/>
</dbReference>
<dbReference type="CDD" id="cd18115">
    <property type="entry name" value="ATP-synt_F1_beta_N"/>
    <property type="match status" value="1"/>
</dbReference>
<dbReference type="InterPro" id="IPR050053">
    <property type="entry name" value="ATPase_alpha/beta_chains"/>
</dbReference>
<dbReference type="InterPro" id="IPR055190">
    <property type="entry name" value="ATP-synt_VA_C"/>
</dbReference>
<dbReference type="GO" id="GO:0005524">
    <property type="term" value="F:ATP binding"/>
    <property type="evidence" value="ECO:0007669"/>
    <property type="project" value="UniProtKB-UniRule"/>
</dbReference>
<dbReference type="HAMAP" id="MF_01347">
    <property type="entry name" value="ATP_synth_beta_bact"/>
    <property type="match status" value="1"/>
</dbReference>
<dbReference type="PANTHER" id="PTHR15184:SF71">
    <property type="entry name" value="ATP SYNTHASE SUBUNIT BETA, MITOCHONDRIAL"/>
    <property type="match status" value="1"/>
</dbReference>
<geneLocation type="chloroplast" evidence="20"/>
<dbReference type="InterPro" id="IPR005722">
    <property type="entry name" value="ATP_synth_F1_bsu"/>
</dbReference>
<evidence type="ECO:0000256" key="12">
    <source>
        <dbReference type="ARBA" id="ARBA00023136"/>
    </source>
</evidence>
<dbReference type="GO" id="GO:0045259">
    <property type="term" value="C:proton-transporting ATP synthase complex"/>
    <property type="evidence" value="ECO:0007669"/>
    <property type="project" value="UniProtKB-KW"/>
</dbReference>
<dbReference type="Pfam" id="PF22919">
    <property type="entry name" value="ATP-synt_VA_C"/>
    <property type="match status" value="1"/>
</dbReference>
<dbReference type="InterPro" id="IPR036121">
    <property type="entry name" value="ATPase_F1/V1/A1_a/bsu_N_sf"/>
</dbReference>
<sequence length="484" mass="52335">MKINPNPSGSTVSTLEEKNLGRITQIIGPVLDVVFPRGKMPNIYNALVVKGRDTAGQQINVTCEVQQLLGNNRVRAVAMSATDGLTRGMEVIDTGAALSVPVGGATLGRIFNVLGEPVDNLGPVDTRTTSPIHRSAPAFIQLDTKLSIFETGIKVVDLLAPYRRGGKIGLFGGAGVGKTVLIMELINNIAKAHGGVSVFGGVGERTREGNDLYMEMKESGVINEKNIAESKVALVYGQMNEPPGRMRVTALTMAEFRDINEQDVLLFIDNIFRFAEVSALLGRMPSAVGYQPTLSTEMGSLQETSTKEGSITSIQAVYDDLTDPAPATTFAHLDATTVLSRGLAAKGYPAVDPLDSTSTMLQPRIVGEEHYETAQRVKETLQRYKELQDIIAILGLDELSEEDRLTVARARKIERFLSQPFFVAEVFTGSPGKYVGLAETIRGFRLILSGELDSLPEQAFYLVGNIDEATAKAMNLEGESKLKK</sequence>
<evidence type="ECO:0000256" key="10">
    <source>
        <dbReference type="ARBA" id="ARBA00023065"/>
    </source>
</evidence>
<dbReference type="GO" id="GO:0009535">
    <property type="term" value="C:chloroplast thylakoid membrane"/>
    <property type="evidence" value="ECO:0007669"/>
    <property type="project" value="UniProtKB-SubCell"/>
</dbReference>
<dbReference type="EC" id="7.1.2.2" evidence="17"/>
<comment type="catalytic activity">
    <reaction evidence="16 17 18">
        <text>ATP + H2O + 4 H(+)(in) = ADP + phosphate + 5 H(+)(out)</text>
        <dbReference type="Rhea" id="RHEA:57720"/>
        <dbReference type="ChEBI" id="CHEBI:15377"/>
        <dbReference type="ChEBI" id="CHEBI:15378"/>
        <dbReference type="ChEBI" id="CHEBI:30616"/>
        <dbReference type="ChEBI" id="CHEBI:43474"/>
        <dbReference type="ChEBI" id="CHEBI:456216"/>
        <dbReference type="EC" id="7.1.2.2"/>
    </reaction>
</comment>
<keyword evidence="9 17" id="KW-1278">Translocase</keyword>
<dbReference type="InterPro" id="IPR000194">
    <property type="entry name" value="ATPase_F1/V1/A1_a/bsu_nucl-bd"/>
</dbReference>
<comment type="subcellular location">
    <subcellularLocation>
        <location evidence="1">Membrane</location>
        <topology evidence="1">Peripheral membrane protein</topology>
    </subcellularLocation>
    <subcellularLocation>
        <location evidence="17">Plastid</location>
        <location evidence="17">Chloroplast thylakoid membrane</location>
        <topology evidence="17">Peripheral membrane protein</topology>
    </subcellularLocation>
</comment>
<dbReference type="GO" id="GO:0005739">
    <property type="term" value="C:mitochondrion"/>
    <property type="evidence" value="ECO:0007669"/>
    <property type="project" value="GOC"/>
</dbReference>
<evidence type="ECO:0000256" key="4">
    <source>
        <dbReference type="ARBA" id="ARBA00022528"/>
    </source>
</evidence>
<dbReference type="FunFam" id="3.40.50.12240:FF:000006">
    <property type="entry name" value="ATP synthase subunit beta"/>
    <property type="match status" value="1"/>
</dbReference>
<evidence type="ECO:0000256" key="17">
    <source>
        <dbReference type="HAMAP-Rule" id="MF_01347"/>
    </source>
</evidence>
<dbReference type="Gene3D" id="3.40.50.300">
    <property type="entry name" value="P-loop containing nucleotide triphosphate hydrolases"/>
    <property type="match status" value="1"/>
</dbReference>
<proteinExistence type="inferred from homology"/>
<evidence type="ECO:0000256" key="15">
    <source>
        <dbReference type="ARBA" id="ARBA00037290"/>
    </source>
</evidence>
<keyword evidence="8 17" id="KW-0067">ATP-binding</keyword>
<keyword evidence="6 17" id="KW-0547">Nucleotide-binding</keyword>
<dbReference type="PROSITE" id="PS00152">
    <property type="entry name" value="ATPASE_ALPHA_BETA"/>
    <property type="match status" value="1"/>
</dbReference>
<keyword evidence="7 17" id="KW-0375">Hydrogen ion transport</keyword>
<evidence type="ECO:0000256" key="6">
    <source>
        <dbReference type="ARBA" id="ARBA00022741"/>
    </source>
</evidence>
<keyword evidence="4 20" id="KW-0150">Chloroplast</keyword>
<reference evidence="20" key="1">
    <citation type="journal article" date="2020" name="Biomed. Res. Int.">
        <title>Comparative Analysis of the Complete Chloroplast Genomes in Allium Subgenus Cyathophora (Amaryllidaceae): Phylogenetic Relationship and Adaptive Evolution.</title>
        <authorList>
            <person name="Yang X."/>
            <person name="Xie D.-F."/>
            <person name="Chen J.-P."/>
            <person name="Zhou S.-D."/>
            <person name="Yu Y."/>
            <person name="He X.-J."/>
        </authorList>
    </citation>
    <scope>NUCLEOTIDE SEQUENCE</scope>
    <source>
        <strain evidence="20">CMS-S</strain>
    </source>
</reference>
<dbReference type="InterPro" id="IPR020003">
    <property type="entry name" value="ATPase_a/bsu_AS"/>
</dbReference>
<evidence type="ECO:0000259" key="19">
    <source>
        <dbReference type="SMART" id="SM00382"/>
    </source>
</evidence>
<keyword evidence="10 17" id="KW-0406">Ion transport</keyword>
<evidence type="ECO:0000256" key="16">
    <source>
        <dbReference type="ARBA" id="ARBA00048383"/>
    </source>
</evidence>
<dbReference type="Gene3D" id="1.10.1140.10">
    <property type="entry name" value="Bovine Mitochondrial F1-atpase, Atp Synthase Beta Chain, Chain D, domain 3"/>
    <property type="match status" value="1"/>
</dbReference>
<dbReference type="Pfam" id="PF02874">
    <property type="entry name" value="ATP-synt_ab_N"/>
    <property type="match status" value="1"/>
</dbReference>
<dbReference type="FunFam" id="1.10.1140.10:FF:000001">
    <property type="entry name" value="ATP synthase subunit beta"/>
    <property type="match status" value="1"/>
</dbReference>
<keyword evidence="12 17" id="KW-0472">Membrane</keyword>
<dbReference type="AlphaFoldDB" id="A0A6B9VX95"/>
<dbReference type="SMART" id="SM00382">
    <property type="entry name" value="AAA"/>
    <property type="match status" value="1"/>
</dbReference>
<dbReference type="SUPFAM" id="SSF50615">
    <property type="entry name" value="N-terminal domain of alpha and beta subunits of F1 ATP synthase"/>
    <property type="match status" value="1"/>
</dbReference>
<dbReference type="GO" id="GO:0046933">
    <property type="term" value="F:proton-transporting ATP synthase activity, rotational mechanism"/>
    <property type="evidence" value="ECO:0007669"/>
    <property type="project" value="UniProtKB-UniRule"/>
</dbReference>
<dbReference type="NCBIfam" id="TIGR01039">
    <property type="entry name" value="atpD"/>
    <property type="match status" value="1"/>
</dbReference>
<organism evidence="20">
    <name type="scientific">Allium cyathophorum</name>
    <dbReference type="NCBI Taxonomy" id="105302"/>
    <lineage>
        <taxon>Eukaryota</taxon>
        <taxon>Viridiplantae</taxon>
        <taxon>Streptophyta</taxon>
        <taxon>Embryophyta</taxon>
        <taxon>Tracheophyta</taxon>
        <taxon>Spermatophyta</taxon>
        <taxon>Magnoliopsida</taxon>
        <taxon>Liliopsida</taxon>
        <taxon>Asparagales</taxon>
        <taxon>Amaryllidaceae</taxon>
        <taxon>Allioideae</taxon>
        <taxon>Allieae</taxon>
        <taxon>Allium</taxon>
    </lineage>
</organism>
<keyword evidence="3 17" id="KW-0813">Transport</keyword>
<dbReference type="CDD" id="cd01133">
    <property type="entry name" value="F1-ATPase_beta_CD"/>
    <property type="match status" value="1"/>
</dbReference>
<name>A0A6B9VX95_9ASPA</name>
<dbReference type="Pfam" id="PF00006">
    <property type="entry name" value="ATP-synt_ab"/>
    <property type="match status" value="1"/>
</dbReference>
<evidence type="ECO:0000313" key="20">
    <source>
        <dbReference type="EMBL" id="QHQ72852.1"/>
    </source>
</evidence>
<keyword evidence="14 17" id="KW-0066">ATP synthesis</keyword>
<evidence type="ECO:0000256" key="5">
    <source>
        <dbReference type="ARBA" id="ARBA00022640"/>
    </source>
</evidence>
<evidence type="ECO:0000256" key="8">
    <source>
        <dbReference type="ARBA" id="ARBA00022840"/>
    </source>
</evidence>
<dbReference type="CDD" id="cd18110">
    <property type="entry name" value="ATP-synt_F1_beta_C"/>
    <property type="match status" value="1"/>
</dbReference>
<evidence type="ECO:0000256" key="7">
    <source>
        <dbReference type="ARBA" id="ARBA00022781"/>
    </source>
</evidence>
<evidence type="ECO:0000256" key="1">
    <source>
        <dbReference type="ARBA" id="ARBA00004170"/>
    </source>
</evidence>
<evidence type="ECO:0000256" key="11">
    <source>
        <dbReference type="ARBA" id="ARBA00023078"/>
    </source>
</evidence>
<dbReference type="SUPFAM" id="SSF47917">
    <property type="entry name" value="C-terminal domain of alpha and beta subunits of F1 ATP synthase"/>
    <property type="match status" value="1"/>
</dbReference>
<feature type="binding site" evidence="17">
    <location>
        <begin position="172"/>
        <end position="179"/>
    </location>
    <ligand>
        <name>ATP</name>
        <dbReference type="ChEBI" id="CHEBI:30616"/>
    </ligand>
</feature>
<dbReference type="InterPro" id="IPR004100">
    <property type="entry name" value="ATPase_F1/V1/A1_a/bsu_N"/>
</dbReference>
<keyword evidence="5 20" id="KW-0934">Plastid</keyword>
<dbReference type="SUPFAM" id="SSF52540">
    <property type="entry name" value="P-loop containing nucleoside triphosphate hydrolases"/>
    <property type="match status" value="1"/>
</dbReference>
<dbReference type="RefSeq" id="YP_009729177.1">
    <property type="nucleotide sequence ID" value="NC_045912.1"/>
</dbReference>
<evidence type="ECO:0000256" key="3">
    <source>
        <dbReference type="ARBA" id="ARBA00022448"/>
    </source>
</evidence>
<dbReference type="PANTHER" id="PTHR15184">
    <property type="entry name" value="ATP SYNTHASE"/>
    <property type="match status" value="1"/>
</dbReference>